<dbReference type="SUPFAM" id="SSF53850">
    <property type="entry name" value="Periplasmic binding protein-like II"/>
    <property type="match status" value="1"/>
</dbReference>
<dbReference type="Gene3D" id="3.40.190.10">
    <property type="entry name" value="Periplasmic binding protein-like II"/>
    <property type="match status" value="1"/>
</dbReference>
<evidence type="ECO:0000256" key="1">
    <source>
        <dbReference type="SAM" id="Phobius"/>
    </source>
</evidence>
<feature type="chain" id="PRO_5031479414" evidence="2">
    <location>
        <begin position="17"/>
        <end position="452"/>
    </location>
</feature>
<evidence type="ECO:0000256" key="2">
    <source>
        <dbReference type="SAM" id="SignalP"/>
    </source>
</evidence>
<protein>
    <submittedName>
        <fullName evidence="3">Uncharacterized protein</fullName>
    </submittedName>
</protein>
<dbReference type="Pfam" id="PF12974">
    <property type="entry name" value="Phosphonate-bd"/>
    <property type="match status" value="1"/>
</dbReference>
<keyword evidence="1" id="KW-0472">Membrane</keyword>
<keyword evidence="1" id="KW-1133">Transmembrane helix</keyword>
<proteinExistence type="predicted"/>
<feature type="signal peptide" evidence="2">
    <location>
        <begin position="1"/>
        <end position="16"/>
    </location>
</feature>
<keyword evidence="2" id="KW-0732">Signal</keyword>
<reference evidence="3" key="1">
    <citation type="submission" date="2021-01" db="EMBL/GenBank/DDBJ databases">
        <authorList>
            <person name="Corre E."/>
            <person name="Pelletier E."/>
            <person name="Niang G."/>
            <person name="Scheremetjew M."/>
            <person name="Finn R."/>
            <person name="Kale V."/>
            <person name="Holt S."/>
            <person name="Cochrane G."/>
            <person name="Meng A."/>
            <person name="Brown T."/>
            <person name="Cohen L."/>
        </authorList>
    </citation>
    <scope>NUCLEOTIDE SEQUENCE</scope>
    <source>
        <strain evidence="3">CCAP979/52</strain>
    </source>
</reference>
<name>A0A7S0N6H2_9CRYP</name>
<accession>A0A7S0N6H2</accession>
<feature type="transmembrane region" description="Helical" evidence="1">
    <location>
        <begin position="391"/>
        <end position="414"/>
    </location>
</feature>
<gene>
    <name evidence="3" type="ORF">CCUR1050_LOCUS32342</name>
</gene>
<organism evidence="3">
    <name type="scientific">Cryptomonas curvata</name>
    <dbReference type="NCBI Taxonomy" id="233186"/>
    <lineage>
        <taxon>Eukaryota</taxon>
        <taxon>Cryptophyceae</taxon>
        <taxon>Cryptomonadales</taxon>
        <taxon>Cryptomonadaceae</taxon>
        <taxon>Cryptomonas</taxon>
    </lineage>
</organism>
<keyword evidence="1" id="KW-0812">Transmembrane</keyword>
<dbReference type="AlphaFoldDB" id="A0A7S0N6H2"/>
<sequence>MRAALCVLLLQRLCCCYESDRADAGLYMIPEPPGTTKFRIGGWGPGEKEATFLERYKPIFQDYLTDVVGSLYSPPISFEFITTDWSSDETKTSHVMIEEGTIDFTFTDRGYLVCIEDHLKVSSIVTLKDKILGKPSSAIGSVIYSLKSNNKIKNISDFKDKRLGVGHLFSSGSFHLGAEFLIRHGIHLYRDPSQVIFYEGDYVRQMEDIQRRNIDVAIVTSGFLEEHYPDLLDTFRFHHVMTPTFQGEVYPFLTSTDVIPGYGLAAVARVPNRLREQIYVALAALNDTHPLCINAGIAGFVAPTSYELPRTVARKAGVMIPTVEPDPLGHKRFDCNAPWNGYYEAISCPDGHLRDSEESVHLNCERFHLFCPPDLHCVCQPCIPDMMLQMYPVQVVLGLCVCLFVSALLIALCWRLPIEAAHLSNRSHRSKAEQRVFSRNPFSGRKGSEHIA</sequence>
<dbReference type="EMBL" id="HBEZ01058965">
    <property type="protein sequence ID" value="CAD8661553.1"/>
    <property type="molecule type" value="Transcribed_RNA"/>
</dbReference>
<evidence type="ECO:0000313" key="3">
    <source>
        <dbReference type="EMBL" id="CAD8661553.1"/>
    </source>
</evidence>